<feature type="transmembrane region" description="Helical" evidence="7">
    <location>
        <begin position="317"/>
        <end position="338"/>
    </location>
</feature>
<keyword evidence="5 7" id="KW-1133">Transmembrane helix</keyword>
<evidence type="ECO:0000259" key="8">
    <source>
        <dbReference type="Pfam" id="PF01757"/>
    </source>
</evidence>
<evidence type="ECO:0000256" key="2">
    <source>
        <dbReference type="ARBA" id="ARBA00007400"/>
    </source>
</evidence>
<evidence type="ECO:0000256" key="6">
    <source>
        <dbReference type="ARBA" id="ARBA00023136"/>
    </source>
</evidence>
<name>A0A133PQQ1_9FIRM</name>
<feature type="transmembrane region" description="Helical" evidence="7">
    <location>
        <begin position="279"/>
        <end position="297"/>
    </location>
</feature>
<comment type="subcellular location">
    <subcellularLocation>
        <location evidence="1">Cell membrane</location>
        <topology evidence="1">Multi-pass membrane protein</topology>
    </subcellularLocation>
</comment>
<comment type="caution">
    <text evidence="9">The sequence shown here is derived from an EMBL/GenBank/DDBJ whole genome shotgun (WGS) entry which is preliminary data.</text>
</comment>
<dbReference type="PANTHER" id="PTHR40074">
    <property type="entry name" value="O-ACETYLTRANSFERASE WECH"/>
    <property type="match status" value="1"/>
</dbReference>
<dbReference type="PANTHER" id="PTHR40074:SF2">
    <property type="entry name" value="O-ACETYLTRANSFERASE WECH"/>
    <property type="match status" value="1"/>
</dbReference>
<gene>
    <name evidence="9" type="ORF">HMPREF3229_00564</name>
</gene>
<keyword evidence="3" id="KW-1003">Cell membrane</keyword>
<dbReference type="GO" id="GO:0005886">
    <property type="term" value="C:plasma membrane"/>
    <property type="evidence" value="ECO:0007669"/>
    <property type="project" value="UniProtKB-SubCell"/>
</dbReference>
<feature type="transmembrane region" description="Helical" evidence="7">
    <location>
        <begin position="159"/>
        <end position="180"/>
    </location>
</feature>
<evidence type="ECO:0000256" key="1">
    <source>
        <dbReference type="ARBA" id="ARBA00004651"/>
    </source>
</evidence>
<evidence type="ECO:0000256" key="5">
    <source>
        <dbReference type="ARBA" id="ARBA00022989"/>
    </source>
</evidence>
<proteinExistence type="inferred from homology"/>
<sequence>MKEFTRDYKIDLIKFFAIIATIAIHVLAPGSAYDMDTMTWKYFLFAGSFFRFCVPAFCMASGYLLYTRGEISYEKVARQVIKFFIYFILAEIFYRTLFCLSTIFHYHKPLELGAMVSDILDGNFKNHLYYIFIIIFIYIFAPLGNFLVKKEEGQLKYILGIWIIISLTINFAITVFNMRIFKILKFYELSGAYNYVMFALLGGYFKKYKSKILDRKAGFYIFIFLASYILLVLSVIKMSGEGLNLYAWEGNNILIFGLAYSLFGMGMKTKIESQKLKTFLRIVSENIFVIFIIHLVFLDFLGSRGLTYVNFAGLSKVLVSILEVMGIFIISLITSIIIRSIKKILNLRIL</sequence>
<feature type="transmembrane region" description="Helical" evidence="7">
    <location>
        <begin position="86"/>
        <end position="107"/>
    </location>
</feature>
<protein>
    <recommendedName>
        <fullName evidence="8">Acyltransferase 3 domain-containing protein</fullName>
    </recommendedName>
</protein>
<comment type="similarity">
    <text evidence="2">Belongs to the acyltransferase 3 family.</text>
</comment>
<accession>A0A133PQQ1</accession>
<feature type="transmembrane region" description="Helical" evidence="7">
    <location>
        <begin position="248"/>
        <end position="267"/>
    </location>
</feature>
<dbReference type="AlphaFoldDB" id="A0A133PQQ1"/>
<dbReference type="EMBL" id="LRQE01000021">
    <property type="protein sequence ID" value="KXA30966.1"/>
    <property type="molecule type" value="Genomic_DNA"/>
</dbReference>
<dbReference type="InterPro" id="IPR002656">
    <property type="entry name" value="Acyl_transf_3_dom"/>
</dbReference>
<evidence type="ECO:0000256" key="7">
    <source>
        <dbReference type="SAM" id="Phobius"/>
    </source>
</evidence>
<feature type="transmembrane region" description="Helical" evidence="7">
    <location>
        <begin position="186"/>
        <end position="205"/>
    </location>
</feature>
<keyword evidence="6 7" id="KW-0472">Membrane</keyword>
<dbReference type="PATRIC" id="fig|54005.3.peg.556"/>
<feature type="transmembrane region" description="Helical" evidence="7">
    <location>
        <begin position="42"/>
        <end position="66"/>
    </location>
</feature>
<evidence type="ECO:0000256" key="3">
    <source>
        <dbReference type="ARBA" id="ARBA00022475"/>
    </source>
</evidence>
<evidence type="ECO:0000256" key="4">
    <source>
        <dbReference type="ARBA" id="ARBA00022692"/>
    </source>
</evidence>
<dbReference type="GO" id="GO:0016413">
    <property type="term" value="F:O-acetyltransferase activity"/>
    <property type="evidence" value="ECO:0007669"/>
    <property type="project" value="TreeGrafter"/>
</dbReference>
<feature type="transmembrane region" description="Helical" evidence="7">
    <location>
        <begin position="12"/>
        <end position="30"/>
    </location>
</feature>
<feature type="transmembrane region" description="Helical" evidence="7">
    <location>
        <begin position="127"/>
        <end position="147"/>
    </location>
</feature>
<dbReference type="GO" id="GO:0009246">
    <property type="term" value="P:enterobacterial common antigen biosynthetic process"/>
    <property type="evidence" value="ECO:0007669"/>
    <property type="project" value="TreeGrafter"/>
</dbReference>
<dbReference type="Proteomes" id="UP000070174">
    <property type="component" value="Unassembled WGS sequence"/>
</dbReference>
<dbReference type="Pfam" id="PF01757">
    <property type="entry name" value="Acyl_transf_3"/>
    <property type="match status" value="1"/>
</dbReference>
<evidence type="ECO:0000313" key="10">
    <source>
        <dbReference type="Proteomes" id="UP000070174"/>
    </source>
</evidence>
<feature type="domain" description="Acyltransferase 3" evidence="8">
    <location>
        <begin position="8"/>
        <end position="338"/>
    </location>
</feature>
<reference evidence="9 10" key="1">
    <citation type="submission" date="2016-01" db="EMBL/GenBank/DDBJ databases">
        <authorList>
            <person name="Oliw E.H."/>
        </authorList>
    </citation>
    <scope>NUCLEOTIDE SEQUENCE [LARGE SCALE GENOMIC DNA]</scope>
    <source>
        <strain evidence="9 10">CMW7756A</strain>
    </source>
</reference>
<dbReference type="RefSeq" id="WP_060799813.1">
    <property type="nucleotide sequence ID" value="NZ_KQ957096.1"/>
</dbReference>
<feature type="transmembrane region" description="Helical" evidence="7">
    <location>
        <begin position="217"/>
        <end position="236"/>
    </location>
</feature>
<evidence type="ECO:0000313" key="9">
    <source>
        <dbReference type="EMBL" id="KXA30966.1"/>
    </source>
</evidence>
<keyword evidence="4 7" id="KW-0812">Transmembrane</keyword>
<organism evidence="9">
    <name type="scientific">Peptoniphilus harei</name>
    <dbReference type="NCBI Taxonomy" id="54005"/>
    <lineage>
        <taxon>Bacteria</taxon>
        <taxon>Bacillati</taxon>
        <taxon>Bacillota</taxon>
        <taxon>Tissierellia</taxon>
        <taxon>Tissierellales</taxon>
        <taxon>Peptoniphilaceae</taxon>
        <taxon>Peptoniphilus</taxon>
    </lineage>
</organism>